<feature type="binding site" evidence="13">
    <location>
        <begin position="516"/>
        <end position="517"/>
    </location>
    <ligand>
        <name>substrate</name>
    </ligand>
</feature>
<dbReference type="SUPFAM" id="SSF53254">
    <property type="entry name" value="Phosphoglycerate mutase-like"/>
    <property type="match status" value="1"/>
</dbReference>
<dbReference type="Gene3D" id="6.10.250.180">
    <property type="match status" value="2"/>
</dbReference>
<dbReference type="FunFam" id="1.20.5.350:FF:000002">
    <property type="entry name" value="troponin I, fast skeletal muscle"/>
    <property type="match status" value="1"/>
</dbReference>
<dbReference type="InterPro" id="IPR001345">
    <property type="entry name" value="PG/BPGM_mutase_AS"/>
</dbReference>
<dbReference type="GO" id="GO:0004082">
    <property type="term" value="F:bisphosphoglycerate mutase activity"/>
    <property type="evidence" value="ECO:0007669"/>
    <property type="project" value="UniProtKB-EC"/>
</dbReference>
<evidence type="ECO:0000256" key="7">
    <source>
        <dbReference type="ARBA" id="ARBA00023152"/>
    </source>
</evidence>
<accession>A0A444UFC9</accession>
<comment type="caution">
    <text evidence="18">The sequence shown here is derived from an EMBL/GenBank/DDBJ whole genome shotgun (WGS) entry which is preliminary data.</text>
</comment>
<evidence type="ECO:0000256" key="5">
    <source>
        <dbReference type="ARBA" id="ARBA00009930"/>
    </source>
</evidence>
<evidence type="ECO:0000256" key="10">
    <source>
        <dbReference type="ARBA" id="ARBA00023235"/>
    </source>
</evidence>
<feature type="active site" description="Proton donor/acceptor" evidence="12">
    <location>
        <position position="489"/>
    </location>
</feature>
<evidence type="ECO:0000256" key="9">
    <source>
        <dbReference type="ARBA" id="ARBA00023203"/>
    </source>
</evidence>
<organism evidence="18 19">
    <name type="scientific">Acipenser ruthenus</name>
    <name type="common">Sterlet sturgeon</name>
    <dbReference type="NCBI Taxonomy" id="7906"/>
    <lineage>
        <taxon>Eukaryota</taxon>
        <taxon>Metazoa</taxon>
        <taxon>Chordata</taxon>
        <taxon>Craniata</taxon>
        <taxon>Vertebrata</taxon>
        <taxon>Euteleostomi</taxon>
        <taxon>Actinopterygii</taxon>
        <taxon>Chondrostei</taxon>
        <taxon>Acipenseriformes</taxon>
        <taxon>Acipenseridae</taxon>
        <taxon>Acipenser</taxon>
    </lineage>
</organism>
<dbReference type="InterPro" id="IPR029033">
    <property type="entry name" value="His_PPase_superfam"/>
</dbReference>
<dbReference type="NCBIfam" id="NF010713">
    <property type="entry name" value="PRK14115.1"/>
    <property type="match status" value="1"/>
</dbReference>
<gene>
    <name evidence="18" type="ORF">EOD39_5120</name>
</gene>
<sequence>MVLFFSFTPQQIEETEETVQEETEVEPEPPKPSPPKQANPISSSKAQPHAKILLLTRAKEALDKEKLDRDEEKVRYLAERVPPLQLAGLTLEQLQKLCTELHTKIEVVDEERYDIEVKVNKNAREIHDLNLKILDIRGKFKRPNLRRVRVSADAILRSLLGSKHKVSLDLRANLKSVKKEDTEKVLTTEVQDWRKNVEAMSGMEGRKKMFDAAGAGHGQKKPKINAARRLQLKSLMLAKAAVMLENETKEKKDEKVKIMAERVPPLDCGRMSLQELQELCKQMHHKIDVVDEERYDLEVKVVKNNKEIEGLAQKVFDLKGKFKRPNLKRVRVSADAVLGALMESTQKASLDLRANLKSVKKEEEKEKEVTDWRKNVEAMSGMEGRKKKFDSGAPAQVPASMAKCKLVLLRHGEGAWNKENRFCSWVDQKLSCAGVKEAQDCGKLLKELGYEFDLVFTSILSRSIQTAWLVLGAMGQEWVPVEKSWRLNERHYGALIGLNRAEMALNHGEEQVKIWRRSYGVMPPPIDQSHPYFLEIYNDRRYETCDLPKDKLPRTESLKEVLDRLLPYWEEVIAPEIKKGKRVLISAHGNSTRALLKHLEGISDEEISSLTLPTGVPVALELDENLRPTKPHKLLGDEEAIQAAIKRVEDQGKVLVPAK</sequence>
<dbReference type="HAMAP" id="MF_01039">
    <property type="entry name" value="PGAM_GpmA"/>
    <property type="match status" value="1"/>
</dbReference>
<comment type="function">
    <text evidence="3">Troponin I is the inhibitory subunit of troponin, the thin filament regulatory complex which confers calcium-sensitivity to striated muscle actomyosin ATPase activity.</text>
</comment>
<evidence type="ECO:0000256" key="17">
    <source>
        <dbReference type="SAM" id="MobiDB-lite"/>
    </source>
</evidence>
<feature type="coiled-coil region" evidence="16">
    <location>
        <begin position="55"/>
        <end position="111"/>
    </location>
</feature>
<name>A0A444UFC9_ACIRT</name>
<keyword evidence="10 15" id="KW-0413">Isomerase</keyword>
<dbReference type="InterPro" id="IPR005952">
    <property type="entry name" value="Phosphogly_mut1"/>
</dbReference>
<dbReference type="PROSITE" id="PS00175">
    <property type="entry name" value="PG_MUTASE"/>
    <property type="match status" value="1"/>
</dbReference>
<evidence type="ECO:0000256" key="11">
    <source>
        <dbReference type="ARBA" id="ARBA00037462"/>
    </source>
</evidence>
<comment type="catalytic activity">
    <reaction evidence="1 15">
        <text>(2R)-2-phosphoglycerate = (2R)-3-phosphoglycerate</text>
        <dbReference type="Rhea" id="RHEA:15901"/>
        <dbReference type="ChEBI" id="CHEBI:58272"/>
        <dbReference type="ChEBI" id="CHEBI:58289"/>
        <dbReference type="EC" id="5.4.2.11"/>
    </reaction>
</comment>
<evidence type="ECO:0000256" key="4">
    <source>
        <dbReference type="ARBA" id="ARBA00006717"/>
    </source>
</evidence>
<evidence type="ECO:0000256" key="12">
    <source>
        <dbReference type="PIRSR" id="PIRSR613078-1"/>
    </source>
</evidence>
<evidence type="ECO:0000256" key="14">
    <source>
        <dbReference type="PIRSR" id="PIRSR613078-3"/>
    </source>
</evidence>
<dbReference type="GO" id="GO:0004619">
    <property type="term" value="F:phosphoglycerate mutase activity"/>
    <property type="evidence" value="ECO:0007669"/>
    <property type="project" value="UniProtKB-EC"/>
</dbReference>
<dbReference type="InterPro" id="IPR001978">
    <property type="entry name" value="Troponin"/>
</dbReference>
<keyword evidence="8" id="KW-0514">Muscle protein</keyword>
<evidence type="ECO:0000256" key="16">
    <source>
        <dbReference type="SAM" id="Coils"/>
    </source>
</evidence>
<feature type="binding site" evidence="13">
    <location>
        <position position="462"/>
    </location>
    <ligand>
        <name>substrate</name>
    </ligand>
</feature>
<evidence type="ECO:0000256" key="15">
    <source>
        <dbReference type="RuleBase" id="RU004511"/>
    </source>
</evidence>
<dbReference type="EMBL" id="SCEB01214674">
    <property type="protein sequence ID" value="RXM33893.1"/>
    <property type="molecule type" value="Genomic_DNA"/>
</dbReference>
<evidence type="ECO:0000256" key="8">
    <source>
        <dbReference type="ARBA" id="ARBA00023179"/>
    </source>
</evidence>
<dbReference type="GO" id="GO:0003779">
    <property type="term" value="F:actin binding"/>
    <property type="evidence" value="ECO:0007669"/>
    <property type="project" value="UniProtKB-KW"/>
</dbReference>
<feature type="compositionally biased region" description="Acidic residues" evidence="17">
    <location>
        <begin position="13"/>
        <end position="27"/>
    </location>
</feature>
<dbReference type="AlphaFoldDB" id="A0A444UFC9"/>
<dbReference type="InterPro" id="IPR038077">
    <property type="entry name" value="Troponin_sf"/>
</dbReference>
<comment type="catalytic activity">
    <reaction evidence="2 15">
        <text>(2R)-3-phospho-glyceroyl phosphate = (2R)-2,3-bisphosphoglycerate + H(+)</text>
        <dbReference type="Rhea" id="RHEA:17765"/>
        <dbReference type="ChEBI" id="CHEBI:15378"/>
        <dbReference type="ChEBI" id="CHEBI:57604"/>
        <dbReference type="ChEBI" id="CHEBI:58248"/>
        <dbReference type="EC" id="5.4.2.4"/>
    </reaction>
</comment>
<evidence type="ECO:0000313" key="19">
    <source>
        <dbReference type="Proteomes" id="UP000289886"/>
    </source>
</evidence>
<dbReference type="EC" id="5.4.2.4" evidence="15"/>
<evidence type="ECO:0000256" key="13">
    <source>
        <dbReference type="PIRSR" id="PIRSR613078-2"/>
    </source>
</evidence>
<dbReference type="FunFam" id="1.20.5.350:FF:000008">
    <property type="entry name" value="Troponin I4b, tandem duplicate 2"/>
    <property type="match status" value="1"/>
</dbReference>
<feature type="site" description="Transition state stabilizer" evidence="14">
    <location>
        <position position="588"/>
    </location>
</feature>
<dbReference type="PANTHER" id="PTHR11931">
    <property type="entry name" value="PHOSPHOGLYCERATE MUTASE"/>
    <property type="match status" value="1"/>
</dbReference>
<keyword evidence="6" id="KW-0007">Acetylation</keyword>
<keyword evidence="19" id="KW-1185">Reference proteome</keyword>
<feature type="active site" description="Tele-phosphohistidine intermediate" evidence="12">
    <location>
        <position position="411"/>
    </location>
</feature>
<evidence type="ECO:0000313" key="18">
    <source>
        <dbReference type="EMBL" id="RXM33893.1"/>
    </source>
</evidence>
<feature type="binding site" evidence="13">
    <location>
        <begin position="489"/>
        <end position="492"/>
    </location>
    <ligand>
        <name>substrate</name>
    </ligand>
</feature>
<dbReference type="Pfam" id="PF00992">
    <property type="entry name" value="Troponin"/>
    <property type="match status" value="2"/>
</dbReference>
<feature type="binding site" evidence="13">
    <location>
        <begin position="589"/>
        <end position="590"/>
    </location>
    <ligand>
        <name>substrate</name>
    </ligand>
</feature>
<dbReference type="GO" id="GO:0005861">
    <property type="term" value="C:troponin complex"/>
    <property type="evidence" value="ECO:0007669"/>
    <property type="project" value="InterPro"/>
</dbReference>
<dbReference type="Pfam" id="PF00300">
    <property type="entry name" value="His_Phos_1"/>
    <property type="match status" value="2"/>
</dbReference>
<dbReference type="GO" id="GO:0006096">
    <property type="term" value="P:glycolytic process"/>
    <property type="evidence" value="ECO:0007669"/>
    <property type="project" value="UniProtKB-KW"/>
</dbReference>
<comment type="similarity">
    <text evidence="5">Belongs to the troponin I family.</text>
</comment>
<dbReference type="Gene3D" id="1.20.5.350">
    <property type="match status" value="2"/>
</dbReference>
<dbReference type="SMART" id="SM00855">
    <property type="entry name" value="PGAM"/>
    <property type="match status" value="1"/>
</dbReference>
<evidence type="ECO:0000256" key="1">
    <source>
        <dbReference type="ARBA" id="ARBA00000380"/>
    </source>
</evidence>
<evidence type="ECO:0000256" key="3">
    <source>
        <dbReference type="ARBA" id="ARBA00001988"/>
    </source>
</evidence>
<dbReference type="FunFam" id="3.40.50.1240:FF:000012">
    <property type="entry name" value="Phosphoglycerate mutase 1"/>
    <property type="match status" value="1"/>
</dbReference>
<dbReference type="EC" id="5.4.2.11" evidence="15"/>
<proteinExistence type="inferred from homology"/>
<dbReference type="Proteomes" id="UP000289886">
    <property type="component" value="Unassembled WGS sequence"/>
</dbReference>
<feature type="binding site" evidence="13">
    <location>
        <begin position="410"/>
        <end position="417"/>
    </location>
    <ligand>
        <name>substrate</name>
    </ligand>
</feature>
<comment type="function">
    <text evidence="11">Plays a major role in regulating hemoglobin oxygen affinity by controlling the levels of its allosteric effector 2,3-bisphosphoglycerate (2,3-BPG). Also exhibits mutase (EC 5.4.2.11) activity.</text>
</comment>
<keyword evidence="7 15" id="KW-0324">Glycolysis</keyword>
<reference evidence="18 19" key="1">
    <citation type="submission" date="2019-01" db="EMBL/GenBank/DDBJ databases">
        <title>Draft Genome and Complete Hox-Cluster Characterization of the Sterlet Sturgeon (Acipenser ruthenus).</title>
        <authorList>
            <person name="Wei Q."/>
        </authorList>
    </citation>
    <scope>NUCLEOTIDE SEQUENCE [LARGE SCALE GENOMIC DNA]</scope>
    <source>
        <strain evidence="18">WHYD16114868_AA</strain>
        <tissue evidence="18">Blood</tissue>
    </source>
</reference>
<protein>
    <recommendedName>
        <fullName evidence="15">Phosphoglycerate mutase</fullName>
        <ecNumber evidence="15">5.4.2.11</ecNumber>
        <ecNumber evidence="15">5.4.2.4</ecNumber>
    </recommendedName>
</protein>
<feature type="region of interest" description="Disordered" evidence="17">
    <location>
        <begin position="1"/>
        <end position="47"/>
    </location>
</feature>
<dbReference type="Gene3D" id="3.40.50.1240">
    <property type="entry name" value="Phosphoglycerate mutase-like"/>
    <property type="match status" value="1"/>
</dbReference>
<keyword evidence="16" id="KW-0175">Coiled coil</keyword>
<dbReference type="NCBIfam" id="TIGR01258">
    <property type="entry name" value="pgm_1"/>
    <property type="match status" value="1"/>
</dbReference>
<comment type="similarity">
    <text evidence="4 15">Belongs to the phosphoglycerate mutase family. BPG-dependent PGAM subfamily.</text>
</comment>
<evidence type="ECO:0000256" key="2">
    <source>
        <dbReference type="ARBA" id="ARBA00000505"/>
    </source>
</evidence>
<dbReference type="CDD" id="cd07067">
    <property type="entry name" value="HP_PGM_like"/>
    <property type="match status" value="1"/>
</dbReference>
<evidence type="ECO:0000256" key="6">
    <source>
        <dbReference type="ARBA" id="ARBA00022990"/>
    </source>
</evidence>
<dbReference type="SUPFAM" id="SSF90250">
    <property type="entry name" value="Troponin coil-coiled subunits"/>
    <property type="match status" value="2"/>
</dbReference>
<dbReference type="InterPro" id="IPR013078">
    <property type="entry name" value="His_Pase_superF_clade-1"/>
</dbReference>
<keyword evidence="9" id="KW-0009">Actin-binding</keyword>